<organism evidence="2 3">
    <name type="scientific">Plesiocystis pacifica SIR-1</name>
    <dbReference type="NCBI Taxonomy" id="391625"/>
    <lineage>
        <taxon>Bacteria</taxon>
        <taxon>Pseudomonadati</taxon>
        <taxon>Myxococcota</taxon>
        <taxon>Polyangia</taxon>
        <taxon>Nannocystales</taxon>
        <taxon>Nannocystaceae</taxon>
        <taxon>Plesiocystis</taxon>
    </lineage>
</organism>
<dbReference type="EMBL" id="ABCS01000086">
    <property type="protein sequence ID" value="EDM75608.1"/>
    <property type="molecule type" value="Genomic_DNA"/>
</dbReference>
<dbReference type="RefSeq" id="WP_006975236.1">
    <property type="nucleotide sequence ID" value="NZ_ABCS01000086.1"/>
</dbReference>
<dbReference type="InterPro" id="IPR000073">
    <property type="entry name" value="AB_hydrolase_1"/>
</dbReference>
<name>A6GEU6_9BACT</name>
<reference evidence="2 3" key="1">
    <citation type="submission" date="2007-06" db="EMBL/GenBank/DDBJ databases">
        <authorList>
            <person name="Shimkets L."/>
            <person name="Ferriera S."/>
            <person name="Johnson J."/>
            <person name="Kravitz S."/>
            <person name="Beeson K."/>
            <person name="Sutton G."/>
            <person name="Rogers Y.-H."/>
            <person name="Friedman R."/>
            <person name="Frazier M."/>
            <person name="Venter J.C."/>
        </authorList>
    </citation>
    <scope>NUCLEOTIDE SEQUENCE [LARGE SCALE GENOMIC DNA]</scope>
    <source>
        <strain evidence="2 3">SIR-1</strain>
    </source>
</reference>
<evidence type="ECO:0000313" key="2">
    <source>
        <dbReference type="EMBL" id="EDM75608.1"/>
    </source>
</evidence>
<dbReference type="Proteomes" id="UP000005801">
    <property type="component" value="Unassembled WGS sequence"/>
</dbReference>
<dbReference type="InterPro" id="IPR050266">
    <property type="entry name" value="AB_hydrolase_sf"/>
</dbReference>
<dbReference type="ESTHER" id="9delt-a6geu6">
    <property type="family name" value="MEST-like"/>
</dbReference>
<dbReference type="PRINTS" id="PR00412">
    <property type="entry name" value="EPOXHYDRLASE"/>
</dbReference>
<dbReference type="SUPFAM" id="SSF53474">
    <property type="entry name" value="alpha/beta-Hydrolases"/>
    <property type="match status" value="1"/>
</dbReference>
<sequence>MSLAEWKARGRELELEGFGRRLFVVERGPTQARAGTDEAPTLLLVHGFPTSSHDFHRVLDRLAQTHRVIAHDQLGFGLSDKPRLGGGEGEYGYSLFEQAEVALALWRQLGVRRARLLAHDYGTSVVTEILARRAFSPVAGAPELDAVILCNGSVNLELASLTWPQKLLAGPLPVARAFARVGPRALFEARIRKTLAPASRARFDPADIEAMWAGNVRAGGRERLADLSRYLHERRRFWARWREGLRRTQVPALVLWGRADPIALPAIAECLAAELPRAQLRWLEGLGHFPMLEDPGRWAEALLEFLDGLD</sequence>
<comment type="caution">
    <text evidence="2">The sequence shown here is derived from an EMBL/GenBank/DDBJ whole genome shotgun (WGS) entry which is preliminary data.</text>
</comment>
<dbReference type="Gene3D" id="3.40.50.1820">
    <property type="entry name" value="alpha/beta hydrolase"/>
    <property type="match status" value="1"/>
</dbReference>
<accession>A6GEU6</accession>
<keyword evidence="2" id="KW-0378">Hydrolase</keyword>
<dbReference type="GO" id="GO:0046464">
    <property type="term" value="P:acylglycerol catabolic process"/>
    <property type="evidence" value="ECO:0007669"/>
    <property type="project" value="TreeGrafter"/>
</dbReference>
<evidence type="ECO:0000259" key="1">
    <source>
        <dbReference type="Pfam" id="PF00561"/>
    </source>
</evidence>
<dbReference type="InterPro" id="IPR029058">
    <property type="entry name" value="AB_hydrolase_fold"/>
</dbReference>
<keyword evidence="3" id="KW-1185">Reference proteome</keyword>
<dbReference type="OrthoDB" id="9802676at2"/>
<proteinExistence type="predicted"/>
<dbReference type="PANTHER" id="PTHR43798:SF33">
    <property type="entry name" value="HYDROLASE, PUTATIVE (AFU_ORTHOLOGUE AFUA_2G14860)-RELATED"/>
    <property type="match status" value="1"/>
</dbReference>
<dbReference type="InterPro" id="IPR000639">
    <property type="entry name" value="Epox_hydrolase-like"/>
</dbReference>
<dbReference type="AlphaFoldDB" id="A6GEU6"/>
<dbReference type="GO" id="GO:0047372">
    <property type="term" value="F:monoacylglycerol lipase activity"/>
    <property type="evidence" value="ECO:0007669"/>
    <property type="project" value="TreeGrafter"/>
</dbReference>
<dbReference type="STRING" id="391625.PPSIR1_00155"/>
<gene>
    <name evidence="2" type="ORF">PPSIR1_00155</name>
</gene>
<dbReference type="eggNOG" id="COG0596">
    <property type="taxonomic scope" value="Bacteria"/>
</dbReference>
<dbReference type="PANTHER" id="PTHR43798">
    <property type="entry name" value="MONOACYLGLYCEROL LIPASE"/>
    <property type="match status" value="1"/>
</dbReference>
<dbReference type="Pfam" id="PF00561">
    <property type="entry name" value="Abhydrolase_1"/>
    <property type="match status" value="1"/>
</dbReference>
<protein>
    <submittedName>
        <fullName evidence="2">Probable epoxide hydrolase</fullName>
    </submittedName>
</protein>
<dbReference type="GO" id="GO:0016020">
    <property type="term" value="C:membrane"/>
    <property type="evidence" value="ECO:0007669"/>
    <property type="project" value="TreeGrafter"/>
</dbReference>
<feature type="domain" description="AB hydrolase-1" evidence="1">
    <location>
        <begin position="40"/>
        <end position="295"/>
    </location>
</feature>
<evidence type="ECO:0000313" key="3">
    <source>
        <dbReference type="Proteomes" id="UP000005801"/>
    </source>
</evidence>